<dbReference type="EMBL" id="JBFOLJ010000011">
    <property type="protein sequence ID" value="KAL2493727.1"/>
    <property type="molecule type" value="Genomic_DNA"/>
</dbReference>
<comment type="caution">
    <text evidence="1">The sequence shown here is derived from an EMBL/GenBank/DDBJ whole genome shotgun (WGS) entry which is preliminary data.</text>
</comment>
<name>A0ABD1RZ87_9LAMI</name>
<protein>
    <submittedName>
        <fullName evidence="1">Uncharacterized protein</fullName>
    </submittedName>
</protein>
<evidence type="ECO:0000313" key="2">
    <source>
        <dbReference type="Proteomes" id="UP001604277"/>
    </source>
</evidence>
<gene>
    <name evidence="1" type="ORF">Fot_37484</name>
</gene>
<sequence length="132" mass="14823">MMELLSASSAIMVASVYNGQRRTIGYVKTGRDVYLSEAHELRLENKILRSRLAVSEDARAKAEYKISMDETLQKLYVKARKQAELKLKVCENMAHAKHKELTEALAELSMANELLAKLEVSSYTDPKGSADM</sequence>
<reference evidence="2" key="1">
    <citation type="submission" date="2024-07" db="EMBL/GenBank/DDBJ databases">
        <title>Two chromosome-level genome assemblies of Korean endemic species Abeliophyllum distichum and Forsythia ovata (Oleaceae).</title>
        <authorList>
            <person name="Jang H."/>
        </authorList>
    </citation>
    <scope>NUCLEOTIDE SEQUENCE [LARGE SCALE GENOMIC DNA]</scope>
</reference>
<organism evidence="1 2">
    <name type="scientific">Forsythia ovata</name>
    <dbReference type="NCBI Taxonomy" id="205694"/>
    <lineage>
        <taxon>Eukaryota</taxon>
        <taxon>Viridiplantae</taxon>
        <taxon>Streptophyta</taxon>
        <taxon>Embryophyta</taxon>
        <taxon>Tracheophyta</taxon>
        <taxon>Spermatophyta</taxon>
        <taxon>Magnoliopsida</taxon>
        <taxon>eudicotyledons</taxon>
        <taxon>Gunneridae</taxon>
        <taxon>Pentapetalae</taxon>
        <taxon>asterids</taxon>
        <taxon>lamiids</taxon>
        <taxon>Lamiales</taxon>
        <taxon>Oleaceae</taxon>
        <taxon>Forsythieae</taxon>
        <taxon>Forsythia</taxon>
    </lineage>
</organism>
<keyword evidence="2" id="KW-1185">Reference proteome</keyword>
<accession>A0ABD1RZ87</accession>
<dbReference type="AlphaFoldDB" id="A0ABD1RZ87"/>
<dbReference type="Proteomes" id="UP001604277">
    <property type="component" value="Unassembled WGS sequence"/>
</dbReference>
<evidence type="ECO:0000313" key="1">
    <source>
        <dbReference type="EMBL" id="KAL2493727.1"/>
    </source>
</evidence>
<proteinExistence type="predicted"/>